<organism evidence="1 2">
    <name type="scientific">Lactobacillus melliventris</name>
    <dbReference type="NCBI Taxonomy" id="1218507"/>
    <lineage>
        <taxon>Bacteria</taxon>
        <taxon>Bacillati</taxon>
        <taxon>Bacillota</taxon>
        <taxon>Bacilli</taxon>
        <taxon>Lactobacillales</taxon>
        <taxon>Lactobacillaceae</taxon>
        <taxon>Lactobacillus</taxon>
    </lineage>
</organism>
<evidence type="ECO:0000313" key="1">
    <source>
        <dbReference type="EMBL" id="PXY84085.1"/>
    </source>
</evidence>
<gene>
    <name evidence="1" type="ORF">DK873_02665</name>
</gene>
<comment type="caution">
    <text evidence="1">The sequence shown here is derived from an EMBL/GenBank/DDBJ whole genome shotgun (WGS) entry which is preliminary data.</text>
</comment>
<protein>
    <submittedName>
        <fullName evidence="1">Uncharacterized protein</fullName>
    </submittedName>
</protein>
<reference evidence="1 2" key="1">
    <citation type="submission" date="2018-05" db="EMBL/GenBank/DDBJ databases">
        <title>Reference genomes for bee gut microbiota database.</title>
        <authorList>
            <person name="Ellegaard K.M."/>
        </authorList>
    </citation>
    <scope>NUCLEOTIDE SEQUENCE [LARGE SCALE GENOMIC DNA]</scope>
    <source>
        <strain evidence="1 2">ESL0184</strain>
    </source>
</reference>
<sequence>MKTIIKMDDGRTQYDVLGDIALDLIKSKEPYAKVDESELGEIFINKYHILSIRQKREYMDDGRVMTIDQALGEQKEAD</sequence>
<dbReference type="RefSeq" id="WP_110445710.1">
    <property type="nucleotide sequence ID" value="NZ_QGLG01000002.1"/>
</dbReference>
<keyword evidence="2" id="KW-1185">Reference proteome</keyword>
<name>A0ABX5MYZ0_9LACO</name>
<dbReference type="Proteomes" id="UP000247698">
    <property type="component" value="Unassembled WGS sequence"/>
</dbReference>
<evidence type="ECO:0000313" key="2">
    <source>
        <dbReference type="Proteomes" id="UP000247698"/>
    </source>
</evidence>
<accession>A0ABX5MYZ0</accession>
<proteinExistence type="predicted"/>
<dbReference type="EMBL" id="QGLG01000002">
    <property type="protein sequence ID" value="PXY84085.1"/>
    <property type="molecule type" value="Genomic_DNA"/>
</dbReference>